<accession>G4R8H3</accession>
<dbReference type="InterPro" id="IPR025997">
    <property type="entry name" value="SBP_2_dom"/>
</dbReference>
<dbReference type="AlphaFoldDB" id="G4R8H3"/>
<dbReference type="PROSITE" id="PS50932">
    <property type="entry name" value="HTH_LACI_2"/>
    <property type="match status" value="1"/>
</dbReference>
<dbReference type="Gene3D" id="3.40.50.2300">
    <property type="match status" value="2"/>
</dbReference>
<dbReference type="RefSeq" id="WP_014132520.1">
    <property type="nucleotide sequence ID" value="NC_016078.1"/>
</dbReference>
<dbReference type="PATRIC" id="fig|1082931.4.peg.3341"/>
<dbReference type="SUPFAM" id="SSF53822">
    <property type="entry name" value="Periplasmic binding protein-like I"/>
    <property type="match status" value="1"/>
</dbReference>
<keyword evidence="1" id="KW-0805">Transcription regulation</keyword>
<sequence length="344" mass="36436">MENNGRVTVHDLARAAGVSLATVDRVLNGRPGVRKGTIEKVEAAIAEIGFRRDLTASMLARARDIVLKIIVPEGTNQFFGKLADAVESVGAQMRAERLRLELLRIKAMDTRALVEALDAIEPVSTDCAVIVAIDKPEIHAAVARAVGRGIKLITLVSDLPGSARHDFVGIDNRAAGRIAGSLMGRFAPQGGTIGLVAGSLELIDHSERIRGFSEITTSQFPGLELVGPIEGQDEFTATYEKSLALIGAHPDLAGIYNAGAGNAGLLMALNECGLAEKVRVIGHELTGPTRAGLESGAIDVILDQSPEDEIRAVCATARRLVVGADAAPPQTQLEIRVLMRDNLR</sequence>
<evidence type="ECO:0000256" key="1">
    <source>
        <dbReference type="ARBA" id="ARBA00023015"/>
    </source>
</evidence>
<dbReference type="Pfam" id="PF00356">
    <property type="entry name" value="LacI"/>
    <property type="match status" value="1"/>
</dbReference>
<keyword evidence="3" id="KW-0804">Transcription</keyword>
<keyword evidence="2" id="KW-0238">DNA-binding</keyword>
<dbReference type="SMART" id="SM00354">
    <property type="entry name" value="HTH_LACI"/>
    <property type="match status" value="1"/>
</dbReference>
<dbReference type="CDD" id="cd01392">
    <property type="entry name" value="HTH_LacI"/>
    <property type="match status" value="1"/>
</dbReference>
<dbReference type="GO" id="GO:0000976">
    <property type="term" value="F:transcription cis-regulatory region binding"/>
    <property type="evidence" value="ECO:0007669"/>
    <property type="project" value="TreeGrafter"/>
</dbReference>
<dbReference type="Proteomes" id="UP000008850">
    <property type="component" value="Chromosome"/>
</dbReference>
<evidence type="ECO:0000259" key="4">
    <source>
        <dbReference type="PROSITE" id="PS50932"/>
    </source>
</evidence>
<dbReference type="CDD" id="cd06307">
    <property type="entry name" value="PBP1_sugar_binding"/>
    <property type="match status" value="1"/>
</dbReference>
<dbReference type="PRINTS" id="PR00036">
    <property type="entry name" value="HTHLACI"/>
</dbReference>
<gene>
    <name evidence="5" type="ordered locus">KKY_3389</name>
</gene>
<dbReference type="GO" id="GO:0003700">
    <property type="term" value="F:DNA-binding transcription factor activity"/>
    <property type="evidence" value="ECO:0007669"/>
    <property type="project" value="TreeGrafter"/>
</dbReference>
<dbReference type="STRING" id="1082931.KKY_3389"/>
<proteinExistence type="predicted"/>
<dbReference type="PROSITE" id="PS00356">
    <property type="entry name" value="HTH_LACI_1"/>
    <property type="match status" value="1"/>
</dbReference>
<name>G4R8H3_PELHB</name>
<feature type="domain" description="HTH lacI-type" evidence="4">
    <location>
        <begin position="7"/>
        <end position="61"/>
    </location>
</feature>
<dbReference type="Gene3D" id="1.10.260.40">
    <property type="entry name" value="lambda repressor-like DNA-binding domains"/>
    <property type="match status" value="1"/>
</dbReference>
<organism evidence="5 6">
    <name type="scientific">Pelagibacterium halotolerans (strain DSM 22347 / JCM 15775 / CGMCC 1.7692 / B2)</name>
    <dbReference type="NCBI Taxonomy" id="1082931"/>
    <lineage>
        <taxon>Bacteria</taxon>
        <taxon>Pseudomonadati</taxon>
        <taxon>Pseudomonadota</taxon>
        <taxon>Alphaproteobacteria</taxon>
        <taxon>Hyphomicrobiales</taxon>
        <taxon>Devosiaceae</taxon>
        <taxon>Pelagibacterium</taxon>
    </lineage>
</organism>
<evidence type="ECO:0000313" key="6">
    <source>
        <dbReference type="Proteomes" id="UP000008850"/>
    </source>
</evidence>
<evidence type="ECO:0000256" key="2">
    <source>
        <dbReference type="ARBA" id="ARBA00023125"/>
    </source>
</evidence>
<dbReference type="PANTHER" id="PTHR30146:SF152">
    <property type="entry name" value="TRANSCRIPTIONAL REGULATORY PROTEIN"/>
    <property type="match status" value="1"/>
</dbReference>
<keyword evidence="6" id="KW-1185">Reference proteome</keyword>
<evidence type="ECO:0000313" key="5">
    <source>
        <dbReference type="EMBL" id="AEQ53376.1"/>
    </source>
</evidence>
<evidence type="ECO:0000256" key="3">
    <source>
        <dbReference type="ARBA" id="ARBA00023163"/>
    </source>
</evidence>
<dbReference type="EMBL" id="CP003075">
    <property type="protein sequence ID" value="AEQ53376.1"/>
    <property type="molecule type" value="Genomic_DNA"/>
</dbReference>
<dbReference type="eggNOG" id="COG1879">
    <property type="taxonomic scope" value="Bacteria"/>
</dbReference>
<dbReference type="InterPro" id="IPR000843">
    <property type="entry name" value="HTH_LacI"/>
</dbReference>
<protein>
    <submittedName>
        <fullName evidence="5">Putative xylose regulator from LacI family</fullName>
    </submittedName>
</protein>
<dbReference type="Pfam" id="PF13407">
    <property type="entry name" value="Peripla_BP_4"/>
    <property type="match status" value="1"/>
</dbReference>
<dbReference type="PANTHER" id="PTHR30146">
    <property type="entry name" value="LACI-RELATED TRANSCRIPTIONAL REPRESSOR"/>
    <property type="match status" value="1"/>
</dbReference>
<dbReference type="InterPro" id="IPR028082">
    <property type="entry name" value="Peripla_BP_I"/>
</dbReference>
<dbReference type="InterPro" id="IPR010982">
    <property type="entry name" value="Lambda_DNA-bd_dom_sf"/>
</dbReference>
<reference evidence="5 6" key="1">
    <citation type="journal article" date="2012" name="J. Bacteriol.">
        <title>Complete genome sequence of Pelagibacterium halotolerans B2T.</title>
        <authorList>
            <person name="Huo Y.Y."/>
            <person name="Cheng H."/>
            <person name="Han X.F."/>
            <person name="Jiang X.W."/>
            <person name="Sun C."/>
            <person name="Zhang X.Q."/>
            <person name="Zhu X.F."/>
            <person name="Liu Y.F."/>
            <person name="Li P.F."/>
            <person name="Ni P.X."/>
            <person name="Wu M."/>
        </authorList>
    </citation>
    <scope>NUCLEOTIDE SEQUENCE [LARGE SCALE GENOMIC DNA]</scope>
    <source>
        <strain evidence="6">DSM 22347 / JCM 15775 / CGMCC 1.7692 / B2</strain>
    </source>
</reference>
<dbReference type="KEGG" id="phl:KKY_3389"/>
<dbReference type="SUPFAM" id="SSF47413">
    <property type="entry name" value="lambda repressor-like DNA-binding domains"/>
    <property type="match status" value="1"/>
</dbReference>
<dbReference type="HOGENOM" id="CLU_037628_0_0_5"/>